<dbReference type="PANTHER" id="PTHR10210">
    <property type="entry name" value="RIBOSE-PHOSPHATE DIPHOSPHOKINASE FAMILY MEMBER"/>
    <property type="match status" value="1"/>
</dbReference>
<evidence type="ECO:0000256" key="7">
    <source>
        <dbReference type="ARBA" id="ARBA00022840"/>
    </source>
</evidence>
<keyword evidence="6" id="KW-0418">Kinase</keyword>
<keyword evidence="7" id="KW-0067">ATP-binding</keyword>
<dbReference type="InterPro" id="IPR029099">
    <property type="entry name" value="Pribosyltran_N"/>
</dbReference>
<evidence type="ECO:0000256" key="6">
    <source>
        <dbReference type="ARBA" id="ARBA00022777"/>
    </source>
</evidence>
<evidence type="ECO:0000313" key="11">
    <source>
        <dbReference type="EMBL" id="OGK16369.1"/>
    </source>
</evidence>
<evidence type="ECO:0000256" key="8">
    <source>
        <dbReference type="ARBA" id="ARBA00022842"/>
    </source>
</evidence>
<comment type="caution">
    <text evidence="11">The sequence shown here is derived from an EMBL/GenBank/DDBJ whole genome shotgun (WGS) entry which is preliminary data.</text>
</comment>
<dbReference type="FunFam" id="3.40.50.2020:FF:000007">
    <property type="entry name" value="Ribose-phosphate pyrophosphokinase"/>
    <property type="match status" value="1"/>
</dbReference>
<dbReference type="Proteomes" id="UP000177208">
    <property type="component" value="Unassembled WGS sequence"/>
</dbReference>
<keyword evidence="4" id="KW-0545">Nucleotide biosynthesis</keyword>
<dbReference type="SMART" id="SM01400">
    <property type="entry name" value="Pribosyltran_N"/>
    <property type="match status" value="1"/>
</dbReference>
<dbReference type="EMBL" id="MFZG01000023">
    <property type="protein sequence ID" value="OGK16369.1"/>
    <property type="molecule type" value="Genomic_DNA"/>
</dbReference>
<keyword evidence="8" id="KW-0460">Magnesium</keyword>
<evidence type="ECO:0000256" key="4">
    <source>
        <dbReference type="ARBA" id="ARBA00022727"/>
    </source>
</evidence>
<dbReference type="CDD" id="cd06223">
    <property type="entry name" value="PRTases_typeI"/>
    <property type="match status" value="1"/>
</dbReference>
<gene>
    <name evidence="11" type="ORF">A2774_02845</name>
</gene>
<dbReference type="Gene3D" id="3.40.50.2020">
    <property type="match status" value="2"/>
</dbReference>
<evidence type="ECO:0000256" key="9">
    <source>
        <dbReference type="ARBA" id="ARBA00049535"/>
    </source>
</evidence>
<dbReference type="NCBIfam" id="TIGR01251">
    <property type="entry name" value="ribP_PPkin"/>
    <property type="match status" value="1"/>
</dbReference>
<reference evidence="11 12" key="1">
    <citation type="journal article" date="2016" name="Nat. Commun.">
        <title>Thousands of microbial genomes shed light on interconnected biogeochemical processes in an aquifer system.</title>
        <authorList>
            <person name="Anantharaman K."/>
            <person name="Brown C.T."/>
            <person name="Hug L.A."/>
            <person name="Sharon I."/>
            <person name="Castelle C.J."/>
            <person name="Probst A.J."/>
            <person name="Thomas B.C."/>
            <person name="Singh A."/>
            <person name="Wilkins M.J."/>
            <person name="Karaoz U."/>
            <person name="Brodie E.L."/>
            <person name="Williams K.H."/>
            <person name="Hubbard S.S."/>
            <person name="Banfield J.F."/>
        </authorList>
    </citation>
    <scope>NUCLEOTIDE SEQUENCE [LARGE SCALE GENOMIC DNA]</scope>
</reference>
<feature type="domain" description="Ribose-phosphate pyrophosphokinase N-terminal" evidence="10">
    <location>
        <begin position="2"/>
        <end position="118"/>
    </location>
</feature>
<proteinExistence type="predicted"/>
<dbReference type="InterPro" id="IPR029057">
    <property type="entry name" value="PRTase-like"/>
</dbReference>
<evidence type="ECO:0000259" key="10">
    <source>
        <dbReference type="Pfam" id="PF13793"/>
    </source>
</evidence>
<comment type="catalytic activity">
    <reaction evidence="9">
        <text>D-ribose 5-phosphate + ATP = 5-phospho-alpha-D-ribose 1-diphosphate + AMP + H(+)</text>
        <dbReference type="Rhea" id="RHEA:15609"/>
        <dbReference type="ChEBI" id="CHEBI:15378"/>
        <dbReference type="ChEBI" id="CHEBI:30616"/>
        <dbReference type="ChEBI" id="CHEBI:58017"/>
        <dbReference type="ChEBI" id="CHEBI:78346"/>
        <dbReference type="ChEBI" id="CHEBI:456215"/>
        <dbReference type="EC" id="2.7.6.1"/>
    </reaction>
</comment>
<dbReference type="PANTHER" id="PTHR10210:SF32">
    <property type="entry name" value="RIBOSE-PHOSPHATE PYROPHOSPHOKINASE 2"/>
    <property type="match status" value="1"/>
</dbReference>
<evidence type="ECO:0000256" key="2">
    <source>
        <dbReference type="ARBA" id="ARBA00022679"/>
    </source>
</evidence>
<dbReference type="InterPro" id="IPR005946">
    <property type="entry name" value="Rib-P_diPkinase"/>
</dbReference>
<organism evidence="11 12">
    <name type="scientific">Candidatus Roizmanbacteria bacterium RIFCSPHIGHO2_01_FULL_39_12c</name>
    <dbReference type="NCBI Taxonomy" id="1802031"/>
    <lineage>
        <taxon>Bacteria</taxon>
        <taxon>Candidatus Roizmaniibacteriota</taxon>
    </lineage>
</organism>
<dbReference type="Pfam" id="PF14572">
    <property type="entry name" value="Pribosyl_synth"/>
    <property type="match status" value="1"/>
</dbReference>
<keyword evidence="5" id="KW-0547">Nucleotide-binding</keyword>
<protein>
    <recommendedName>
        <fullName evidence="1">ribose-phosphate diphosphokinase</fullName>
        <ecNumber evidence="1">2.7.6.1</ecNumber>
    </recommendedName>
</protein>
<dbReference type="SUPFAM" id="SSF53271">
    <property type="entry name" value="PRTase-like"/>
    <property type="match status" value="2"/>
</dbReference>
<dbReference type="EC" id="2.7.6.1" evidence="1"/>
<dbReference type="AlphaFoldDB" id="A0A1F7GBQ7"/>
<dbReference type="GO" id="GO:0006164">
    <property type="term" value="P:purine nucleotide biosynthetic process"/>
    <property type="evidence" value="ECO:0007669"/>
    <property type="project" value="TreeGrafter"/>
</dbReference>
<dbReference type="Pfam" id="PF13793">
    <property type="entry name" value="Pribosyltran_N"/>
    <property type="match status" value="1"/>
</dbReference>
<evidence type="ECO:0000256" key="3">
    <source>
        <dbReference type="ARBA" id="ARBA00022723"/>
    </source>
</evidence>
<evidence type="ECO:0000256" key="1">
    <source>
        <dbReference type="ARBA" id="ARBA00013247"/>
    </source>
</evidence>
<dbReference type="GO" id="GO:0016301">
    <property type="term" value="F:kinase activity"/>
    <property type="evidence" value="ECO:0007669"/>
    <property type="project" value="UniProtKB-KW"/>
</dbReference>
<dbReference type="GO" id="GO:0005524">
    <property type="term" value="F:ATP binding"/>
    <property type="evidence" value="ECO:0007669"/>
    <property type="project" value="UniProtKB-KW"/>
</dbReference>
<dbReference type="GO" id="GO:0005737">
    <property type="term" value="C:cytoplasm"/>
    <property type="evidence" value="ECO:0007669"/>
    <property type="project" value="TreeGrafter"/>
</dbReference>
<accession>A0A1F7GBQ7</accession>
<dbReference type="GO" id="GO:0006015">
    <property type="term" value="P:5-phosphoribose 1-diphosphate biosynthetic process"/>
    <property type="evidence" value="ECO:0007669"/>
    <property type="project" value="TreeGrafter"/>
</dbReference>
<evidence type="ECO:0000313" key="12">
    <source>
        <dbReference type="Proteomes" id="UP000177208"/>
    </source>
</evidence>
<name>A0A1F7GBQ7_9BACT</name>
<keyword evidence="3" id="KW-0479">Metal-binding</keyword>
<sequence>MLKLFSGTSNQSLTREISRSLKIPLAKSEVVRFDNSEVRVTIQEKVKDSTCVVIQSTSNPTDTHLLELFFFADALKRQGAKNIIAIIPYFGYARQNREHRQGEAVSVNVVIRFLEAIGFNQIHTINLHDEATEGIFSIPFKNLSALPILAKQLAYYLKNNKNREKAVIVSPDQGGVERAQIFAENFFHTATQIIPGMSKAATRNLDKDVEIAVIEKRRSLSQIHKSKALNLYGNVKNKTCILVDDIITSGGTLVHAADFCLKRGASRVLACVVHHDFSPQAEKDLSKSKIEKIFTTNTIELKTGQKFSQLQEISVAPLIAREINKLI</sequence>
<dbReference type="GO" id="GO:0004749">
    <property type="term" value="F:ribose phosphate diphosphokinase activity"/>
    <property type="evidence" value="ECO:0007669"/>
    <property type="project" value="UniProtKB-EC"/>
</dbReference>
<dbReference type="GO" id="GO:0000287">
    <property type="term" value="F:magnesium ion binding"/>
    <property type="evidence" value="ECO:0007669"/>
    <property type="project" value="InterPro"/>
</dbReference>
<evidence type="ECO:0000256" key="5">
    <source>
        <dbReference type="ARBA" id="ARBA00022741"/>
    </source>
</evidence>
<dbReference type="GO" id="GO:0002189">
    <property type="term" value="C:ribose phosphate diphosphokinase complex"/>
    <property type="evidence" value="ECO:0007669"/>
    <property type="project" value="TreeGrafter"/>
</dbReference>
<keyword evidence="2" id="KW-0808">Transferase</keyword>
<dbReference type="InterPro" id="IPR000836">
    <property type="entry name" value="PRTase_dom"/>
</dbReference>